<name>A0A0A0LW98_CUCSA</name>
<accession>A0A0A0LW98</accession>
<evidence type="ECO:0000313" key="2">
    <source>
        <dbReference type="EMBL" id="KGN66003.1"/>
    </source>
</evidence>
<feature type="region of interest" description="Disordered" evidence="1">
    <location>
        <begin position="96"/>
        <end position="124"/>
    </location>
</feature>
<organism evidence="2 3">
    <name type="scientific">Cucumis sativus</name>
    <name type="common">Cucumber</name>
    <dbReference type="NCBI Taxonomy" id="3659"/>
    <lineage>
        <taxon>Eukaryota</taxon>
        <taxon>Viridiplantae</taxon>
        <taxon>Streptophyta</taxon>
        <taxon>Embryophyta</taxon>
        <taxon>Tracheophyta</taxon>
        <taxon>Spermatophyta</taxon>
        <taxon>Magnoliopsida</taxon>
        <taxon>eudicotyledons</taxon>
        <taxon>Gunneridae</taxon>
        <taxon>Pentapetalae</taxon>
        <taxon>rosids</taxon>
        <taxon>fabids</taxon>
        <taxon>Cucurbitales</taxon>
        <taxon>Cucurbitaceae</taxon>
        <taxon>Benincaseae</taxon>
        <taxon>Cucumis</taxon>
    </lineage>
</organism>
<reference evidence="2 3" key="2">
    <citation type="journal article" date="2009" name="PLoS ONE">
        <title>An integrated genetic and cytogenetic map of the cucumber genome.</title>
        <authorList>
            <person name="Ren Y."/>
            <person name="Zhang Z."/>
            <person name="Liu J."/>
            <person name="Staub J.E."/>
            <person name="Han Y."/>
            <person name="Cheng Z."/>
            <person name="Li X."/>
            <person name="Lu J."/>
            <person name="Miao H."/>
            <person name="Kang H."/>
            <person name="Xie B."/>
            <person name="Gu X."/>
            <person name="Wang X."/>
            <person name="Du Y."/>
            <person name="Jin W."/>
            <person name="Huang S."/>
        </authorList>
    </citation>
    <scope>NUCLEOTIDE SEQUENCE [LARGE SCALE GENOMIC DNA]</scope>
    <source>
        <strain evidence="3">cv. 9930</strain>
    </source>
</reference>
<reference evidence="2 3" key="1">
    <citation type="journal article" date="2009" name="Nat. Genet.">
        <title>The genome of the cucumber, Cucumis sativus L.</title>
        <authorList>
            <person name="Huang S."/>
            <person name="Li R."/>
            <person name="Zhang Z."/>
            <person name="Li L."/>
            <person name="Gu X."/>
            <person name="Fan W."/>
            <person name="Lucas W.J."/>
            <person name="Wang X."/>
            <person name="Xie B."/>
            <person name="Ni P."/>
            <person name="Ren Y."/>
            <person name="Zhu H."/>
            <person name="Li J."/>
            <person name="Lin K."/>
            <person name="Jin W."/>
            <person name="Fei Z."/>
            <person name="Li G."/>
            <person name="Staub J."/>
            <person name="Kilian A."/>
            <person name="van der Vossen E.A."/>
            <person name="Wu Y."/>
            <person name="Guo J."/>
            <person name="He J."/>
            <person name="Jia Z."/>
            <person name="Ren Y."/>
            <person name="Tian G."/>
            <person name="Lu Y."/>
            <person name="Ruan J."/>
            <person name="Qian W."/>
            <person name="Wang M."/>
            <person name="Huang Q."/>
            <person name="Li B."/>
            <person name="Xuan Z."/>
            <person name="Cao J."/>
            <person name="Asan"/>
            <person name="Wu Z."/>
            <person name="Zhang J."/>
            <person name="Cai Q."/>
            <person name="Bai Y."/>
            <person name="Zhao B."/>
            <person name="Han Y."/>
            <person name="Li Y."/>
            <person name="Li X."/>
            <person name="Wang S."/>
            <person name="Shi Q."/>
            <person name="Liu S."/>
            <person name="Cho W.K."/>
            <person name="Kim J.Y."/>
            <person name="Xu Y."/>
            <person name="Heller-Uszynska K."/>
            <person name="Miao H."/>
            <person name="Cheng Z."/>
            <person name="Zhang S."/>
            <person name="Wu J."/>
            <person name="Yang Y."/>
            <person name="Kang H."/>
            <person name="Li M."/>
            <person name="Liang H."/>
            <person name="Ren X."/>
            <person name="Shi Z."/>
            <person name="Wen M."/>
            <person name="Jian M."/>
            <person name="Yang H."/>
            <person name="Zhang G."/>
            <person name="Yang Z."/>
            <person name="Chen R."/>
            <person name="Liu S."/>
            <person name="Li J."/>
            <person name="Ma L."/>
            <person name="Liu H."/>
            <person name="Zhou Y."/>
            <person name="Zhao J."/>
            <person name="Fang X."/>
            <person name="Li G."/>
            <person name="Fang L."/>
            <person name="Li Y."/>
            <person name="Liu D."/>
            <person name="Zheng H."/>
            <person name="Zhang Y."/>
            <person name="Qin N."/>
            <person name="Li Z."/>
            <person name="Yang G."/>
            <person name="Yang S."/>
            <person name="Bolund L."/>
            <person name="Kristiansen K."/>
            <person name="Zheng H."/>
            <person name="Li S."/>
            <person name="Zhang X."/>
            <person name="Yang H."/>
            <person name="Wang J."/>
            <person name="Sun R."/>
            <person name="Zhang B."/>
            <person name="Jiang S."/>
            <person name="Wang J."/>
            <person name="Du Y."/>
            <person name="Li S."/>
        </authorList>
    </citation>
    <scope>NUCLEOTIDE SEQUENCE [LARGE SCALE GENOMIC DNA]</scope>
    <source>
        <strain evidence="3">cv. 9930</strain>
    </source>
</reference>
<dbReference type="Proteomes" id="UP000029981">
    <property type="component" value="Chromosome 1"/>
</dbReference>
<dbReference type="Gramene" id="KGN66003">
    <property type="protein sequence ID" value="KGN66003"/>
    <property type="gene ID" value="Csa_1G560850"/>
</dbReference>
<reference evidence="2 3" key="3">
    <citation type="journal article" date="2010" name="BMC Genomics">
        <title>Transcriptome sequencing and comparative analysis of cucumber flowers with different sex types.</title>
        <authorList>
            <person name="Guo S."/>
            <person name="Zheng Y."/>
            <person name="Joung J.G."/>
            <person name="Liu S."/>
            <person name="Zhang Z."/>
            <person name="Crasta O.R."/>
            <person name="Sobral B.W."/>
            <person name="Xu Y."/>
            <person name="Huang S."/>
            <person name="Fei Z."/>
        </authorList>
    </citation>
    <scope>NUCLEOTIDE SEQUENCE [LARGE SCALE GENOMIC DNA]</scope>
    <source>
        <strain evidence="3">cv. 9930</strain>
    </source>
</reference>
<dbReference type="EMBL" id="CM002922">
    <property type="protein sequence ID" value="KGN66003.1"/>
    <property type="molecule type" value="Genomic_DNA"/>
</dbReference>
<keyword evidence="3" id="KW-1185">Reference proteome</keyword>
<evidence type="ECO:0000256" key="1">
    <source>
        <dbReference type="SAM" id="MobiDB-lite"/>
    </source>
</evidence>
<dbReference type="AlphaFoldDB" id="A0A0A0LW98"/>
<proteinExistence type="predicted"/>
<evidence type="ECO:0000313" key="3">
    <source>
        <dbReference type="Proteomes" id="UP000029981"/>
    </source>
</evidence>
<protein>
    <submittedName>
        <fullName evidence="2">Uncharacterized protein</fullName>
    </submittedName>
</protein>
<sequence>MSRGEAIASEESDSMCSEGIELPNCSRFHLDHLDFPHYSKSFETHTNQRTRGVTNDPNNFSQTRSITSRRISIHLPTILRRIPSVETKPLLRRQIKGARDDSKGLLDSPAMNLHQARHQQTTPA</sequence>
<reference evidence="2 3" key="4">
    <citation type="journal article" date="2011" name="BMC Genomics">
        <title>RNA-Seq improves annotation of protein-coding genes in the cucumber genome.</title>
        <authorList>
            <person name="Li Z."/>
            <person name="Zhang Z."/>
            <person name="Yan P."/>
            <person name="Huang S."/>
            <person name="Fei Z."/>
            <person name="Lin K."/>
        </authorList>
    </citation>
    <scope>NUCLEOTIDE SEQUENCE [LARGE SCALE GENOMIC DNA]</scope>
    <source>
        <strain evidence="3">cv. 9930</strain>
    </source>
</reference>
<gene>
    <name evidence="2" type="ORF">Csa_1G560850</name>
</gene>